<dbReference type="GO" id="GO:0006865">
    <property type="term" value="P:amino acid transport"/>
    <property type="evidence" value="ECO:0007669"/>
    <property type="project" value="TreeGrafter"/>
</dbReference>
<keyword evidence="7 8" id="KW-0472">Membrane</keyword>
<dbReference type="PANTHER" id="PTHR30614">
    <property type="entry name" value="MEMBRANE COMPONENT OF AMINO ACID ABC TRANSPORTER"/>
    <property type="match status" value="1"/>
</dbReference>
<keyword evidence="3 8" id="KW-0813">Transport</keyword>
<dbReference type="GO" id="GO:0043190">
    <property type="term" value="C:ATP-binding cassette (ABC) transporter complex"/>
    <property type="evidence" value="ECO:0007669"/>
    <property type="project" value="InterPro"/>
</dbReference>
<keyword evidence="11" id="KW-1185">Reference proteome</keyword>
<gene>
    <name evidence="10" type="ORF">HLH35_13575</name>
</gene>
<evidence type="ECO:0000256" key="1">
    <source>
        <dbReference type="ARBA" id="ARBA00004429"/>
    </source>
</evidence>
<dbReference type="EMBL" id="JABEQE010000012">
    <property type="protein sequence ID" value="MBB2173136.1"/>
    <property type="molecule type" value="Genomic_DNA"/>
</dbReference>
<evidence type="ECO:0000256" key="5">
    <source>
        <dbReference type="ARBA" id="ARBA00022692"/>
    </source>
</evidence>
<dbReference type="InterPro" id="IPR043429">
    <property type="entry name" value="ArtM/GltK/GlnP/TcyL/YhdX-like"/>
</dbReference>
<dbReference type="Pfam" id="PF00528">
    <property type="entry name" value="BPD_transp_1"/>
    <property type="match status" value="1"/>
</dbReference>
<evidence type="ECO:0000256" key="2">
    <source>
        <dbReference type="ARBA" id="ARBA00010072"/>
    </source>
</evidence>
<dbReference type="AlphaFoldDB" id="A0A7W4J1X6"/>
<dbReference type="Gene3D" id="1.10.3720.10">
    <property type="entry name" value="MetI-like"/>
    <property type="match status" value="1"/>
</dbReference>
<dbReference type="SUPFAM" id="SSF161098">
    <property type="entry name" value="MetI-like"/>
    <property type="match status" value="1"/>
</dbReference>
<evidence type="ECO:0000313" key="11">
    <source>
        <dbReference type="Proteomes" id="UP000577891"/>
    </source>
</evidence>
<protein>
    <submittedName>
        <fullName evidence="10">Amino acid ABC transporter permease</fullName>
    </submittedName>
</protein>
<evidence type="ECO:0000256" key="8">
    <source>
        <dbReference type="RuleBase" id="RU363032"/>
    </source>
</evidence>
<feature type="domain" description="ABC transmembrane type-1" evidence="9">
    <location>
        <begin position="16"/>
        <end position="207"/>
    </location>
</feature>
<sequence>MIAFSHYDAALLARALWMTVVLSVAGGLAGLAGGTALACLRMARGRLFAPLRFLAAGYVQVVRRVPFIVTLYIVFFLTGMAGLDVSEVTVAIWAIGLIAAGYIAEIVHGGLRSVPADQIEAAVTLNLPLLARWRHVIVPQALPVIVPPTVGYLVLFIKDTALASQVGVLELNQAGVILSNRGLPTMQVFLAVLGLYFALSYPLTRLSRMLEKRLALS</sequence>
<feature type="transmembrane region" description="Helical" evidence="8">
    <location>
        <begin position="186"/>
        <end position="204"/>
    </location>
</feature>
<evidence type="ECO:0000259" key="9">
    <source>
        <dbReference type="PROSITE" id="PS50928"/>
    </source>
</evidence>
<keyword evidence="5 8" id="KW-0812">Transmembrane</keyword>
<dbReference type="NCBIfam" id="TIGR01726">
    <property type="entry name" value="HEQRo_perm_3TM"/>
    <property type="match status" value="1"/>
</dbReference>
<feature type="transmembrane region" description="Helical" evidence="8">
    <location>
        <begin position="15"/>
        <end position="40"/>
    </location>
</feature>
<feature type="transmembrane region" description="Helical" evidence="8">
    <location>
        <begin position="61"/>
        <end position="82"/>
    </location>
</feature>
<comment type="subcellular location">
    <subcellularLocation>
        <location evidence="1">Cell inner membrane</location>
        <topology evidence="1">Multi-pass membrane protein</topology>
    </subcellularLocation>
    <subcellularLocation>
        <location evidence="8">Cell membrane</location>
        <topology evidence="8">Multi-pass membrane protein</topology>
    </subcellularLocation>
</comment>
<evidence type="ECO:0000256" key="3">
    <source>
        <dbReference type="ARBA" id="ARBA00022448"/>
    </source>
</evidence>
<evidence type="ECO:0000256" key="4">
    <source>
        <dbReference type="ARBA" id="ARBA00022475"/>
    </source>
</evidence>
<dbReference type="InterPro" id="IPR035906">
    <property type="entry name" value="MetI-like_sf"/>
</dbReference>
<dbReference type="InterPro" id="IPR000515">
    <property type="entry name" value="MetI-like"/>
</dbReference>
<accession>A0A7W4J1X6</accession>
<keyword evidence="4" id="KW-1003">Cell membrane</keyword>
<organism evidence="10 11">
    <name type="scientific">Gluconacetobacter asukensis</name>
    <dbReference type="NCBI Taxonomy" id="1017181"/>
    <lineage>
        <taxon>Bacteria</taxon>
        <taxon>Pseudomonadati</taxon>
        <taxon>Pseudomonadota</taxon>
        <taxon>Alphaproteobacteria</taxon>
        <taxon>Acetobacterales</taxon>
        <taxon>Acetobacteraceae</taxon>
        <taxon>Gluconacetobacter</taxon>
    </lineage>
</organism>
<dbReference type="InterPro" id="IPR010065">
    <property type="entry name" value="AA_ABC_transptr_permease_3TM"/>
</dbReference>
<evidence type="ECO:0000313" key="10">
    <source>
        <dbReference type="EMBL" id="MBB2173136.1"/>
    </source>
</evidence>
<keyword evidence="6 8" id="KW-1133">Transmembrane helix</keyword>
<comment type="caution">
    <text evidence="10">The sequence shown here is derived from an EMBL/GenBank/DDBJ whole genome shotgun (WGS) entry which is preliminary data.</text>
</comment>
<dbReference type="PROSITE" id="PS50928">
    <property type="entry name" value="ABC_TM1"/>
    <property type="match status" value="1"/>
</dbReference>
<dbReference type="Proteomes" id="UP000577891">
    <property type="component" value="Unassembled WGS sequence"/>
</dbReference>
<reference evidence="10 11" key="1">
    <citation type="submission" date="2020-04" db="EMBL/GenBank/DDBJ databases">
        <title>Description of novel Gluconacetobacter.</title>
        <authorList>
            <person name="Sombolestani A."/>
        </authorList>
    </citation>
    <scope>NUCLEOTIDE SEQUENCE [LARGE SCALE GENOMIC DNA]</scope>
    <source>
        <strain evidence="10 11">LMG 27724</strain>
    </source>
</reference>
<evidence type="ECO:0000256" key="6">
    <source>
        <dbReference type="ARBA" id="ARBA00022989"/>
    </source>
</evidence>
<feature type="transmembrane region" description="Helical" evidence="8">
    <location>
        <begin position="88"/>
        <end position="107"/>
    </location>
</feature>
<comment type="similarity">
    <text evidence="2">Belongs to the binding-protein-dependent transport system permease family. HisMQ subfamily.</text>
</comment>
<evidence type="ECO:0000256" key="7">
    <source>
        <dbReference type="ARBA" id="ARBA00023136"/>
    </source>
</evidence>
<dbReference type="PANTHER" id="PTHR30614:SF34">
    <property type="entry name" value="BLR6398 PROTEIN"/>
    <property type="match status" value="1"/>
</dbReference>
<name>A0A7W4J1X6_9PROT</name>
<dbReference type="CDD" id="cd06261">
    <property type="entry name" value="TM_PBP2"/>
    <property type="match status" value="1"/>
</dbReference>
<feature type="transmembrane region" description="Helical" evidence="8">
    <location>
        <begin position="136"/>
        <end position="157"/>
    </location>
</feature>
<proteinExistence type="inferred from homology"/>
<dbReference type="RefSeq" id="WP_182979650.1">
    <property type="nucleotide sequence ID" value="NZ_BAABGB010000026.1"/>
</dbReference>
<dbReference type="GO" id="GO:0022857">
    <property type="term" value="F:transmembrane transporter activity"/>
    <property type="evidence" value="ECO:0007669"/>
    <property type="project" value="InterPro"/>
</dbReference>